<sequence>MAVHRTKTYFDLASCKYEHEYIVNNYNKIFKFLHIQTPYYFIENDTCKYNFIIEPSNRRYIIIHATIEFPLDLEERRCFDIIAECYNETRTSTTTTSSLNKASKSKLVSQDEKSIIYRSDYDTDSDYSDSSDDDNFDRKRFLRLRLYLEDIVSIKKLRIKIKCSYNRIVESNDVVMNTNSSHLSVSSTSSSTSDTSLLTLYNNKIPFDMNIKIGKRTFSTHKHILILRSDYFKTLFESSFQEHSKNDLVLNDVNSDTFDIMLKYLYTGKSDWGEKKEDGDKIELLVIDLFKLADRFLIDSLKHLCLEQILQYINKENIFSYLTLLMTYDDCQQLKEKCFSLFHKYPTLLKTSYFHMLEKSNPSLAIEIYSTFFK</sequence>
<reference evidence="2" key="1">
    <citation type="submission" date="2021-02" db="EMBL/GenBank/DDBJ databases">
        <authorList>
            <person name="Nowell W R."/>
        </authorList>
    </citation>
    <scope>NUCLEOTIDE SEQUENCE</scope>
</reference>
<dbReference type="OrthoDB" id="7628309at2759"/>
<protein>
    <recommendedName>
        <fullName evidence="1">BTB domain-containing protein</fullName>
    </recommendedName>
</protein>
<dbReference type="PANTHER" id="PTHR24413">
    <property type="entry name" value="SPECKLE-TYPE POZ PROTEIN"/>
    <property type="match status" value="1"/>
</dbReference>
<evidence type="ECO:0000313" key="4">
    <source>
        <dbReference type="Proteomes" id="UP000663829"/>
    </source>
</evidence>
<organism evidence="2 4">
    <name type="scientific">Didymodactylos carnosus</name>
    <dbReference type="NCBI Taxonomy" id="1234261"/>
    <lineage>
        <taxon>Eukaryota</taxon>
        <taxon>Metazoa</taxon>
        <taxon>Spiralia</taxon>
        <taxon>Gnathifera</taxon>
        <taxon>Rotifera</taxon>
        <taxon>Eurotatoria</taxon>
        <taxon>Bdelloidea</taxon>
        <taxon>Philodinida</taxon>
        <taxon>Philodinidae</taxon>
        <taxon>Didymodactylos</taxon>
    </lineage>
</organism>
<dbReference type="EMBL" id="CAJNOQ010000855">
    <property type="protein sequence ID" value="CAF0845188.1"/>
    <property type="molecule type" value="Genomic_DNA"/>
</dbReference>
<dbReference type="EMBL" id="CAJOBC010000855">
    <property type="protein sequence ID" value="CAF3632747.1"/>
    <property type="molecule type" value="Genomic_DNA"/>
</dbReference>
<dbReference type="Gene3D" id="3.30.710.10">
    <property type="entry name" value="Potassium Channel Kv1.1, Chain A"/>
    <property type="match status" value="1"/>
</dbReference>
<name>A0A813VLS8_9BILA</name>
<gene>
    <name evidence="2" type="ORF">GPM918_LOCUS5776</name>
    <name evidence="3" type="ORF">SRO942_LOCUS5776</name>
</gene>
<evidence type="ECO:0000313" key="2">
    <source>
        <dbReference type="EMBL" id="CAF0845188.1"/>
    </source>
</evidence>
<accession>A0A813VLS8</accession>
<dbReference type="CDD" id="cd18186">
    <property type="entry name" value="BTB_POZ_ZBTB_KLHL-like"/>
    <property type="match status" value="1"/>
</dbReference>
<dbReference type="InterPro" id="IPR011333">
    <property type="entry name" value="SKP1/BTB/POZ_sf"/>
</dbReference>
<dbReference type="InterPro" id="IPR000210">
    <property type="entry name" value="BTB/POZ_dom"/>
</dbReference>
<dbReference type="SUPFAM" id="SSF54695">
    <property type="entry name" value="POZ domain"/>
    <property type="match status" value="1"/>
</dbReference>
<dbReference type="Proteomes" id="UP000663829">
    <property type="component" value="Unassembled WGS sequence"/>
</dbReference>
<proteinExistence type="predicted"/>
<dbReference type="Proteomes" id="UP000681722">
    <property type="component" value="Unassembled WGS sequence"/>
</dbReference>
<dbReference type="Gene3D" id="1.25.40.420">
    <property type="match status" value="1"/>
</dbReference>
<dbReference type="PROSITE" id="PS50097">
    <property type="entry name" value="BTB"/>
    <property type="match status" value="1"/>
</dbReference>
<dbReference type="SMART" id="SM00225">
    <property type="entry name" value="BTB"/>
    <property type="match status" value="1"/>
</dbReference>
<feature type="domain" description="BTB" evidence="1">
    <location>
        <begin position="207"/>
        <end position="274"/>
    </location>
</feature>
<evidence type="ECO:0000259" key="1">
    <source>
        <dbReference type="PROSITE" id="PS50097"/>
    </source>
</evidence>
<keyword evidence="4" id="KW-1185">Reference proteome</keyword>
<comment type="caution">
    <text evidence="2">The sequence shown here is derived from an EMBL/GenBank/DDBJ whole genome shotgun (WGS) entry which is preliminary data.</text>
</comment>
<dbReference type="AlphaFoldDB" id="A0A813VLS8"/>
<dbReference type="Pfam" id="PF00651">
    <property type="entry name" value="BTB"/>
    <property type="match status" value="1"/>
</dbReference>
<evidence type="ECO:0000313" key="3">
    <source>
        <dbReference type="EMBL" id="CAF3632747.1"/>
    </source>
</evidence>